<feature type="compositionally biased region" description="Basic residues" evidence="1">
    <location>
        <begin position="13"/>
        <end position="22"/>
    </location>
</feature>
<feature type="compositionally biased region" description="Low complexity" evidence="1">
    <location>
        <begin position="132"/>
        <end position="155"/>
    </location>
</feature>
<reference evidence="2 3" key="1">
    <citation type="journal article" date="2023" name="Arcadia Sci">
        <title>De novo assembly of a long-read Amblyomma americanum tick genome.</title>
        <authorList>
            <person name="Chou S."/>
            <person name="Poskanzer K.E."/>
            <person name="Rollins M."/>
            <person name="Thuy-Boun P.S."/>
        </authorList>
    </citation>
    <scope>NUCLEOTIDE SEQUENCE [LARGE SCALE GENOMIC DNA]</scope>
    <source>
        <strain evidence="2">F_SG_1</strain>
        <tissue evidence="2">Salivary glands</tissue>
    </source>
</reference>
<dbReference type="AlphaFoldDB" id="A0AAQ4D744"/>
<evidence type="ECO:0000313" key="3">
    <source>
        <dbReference type="Proteomes" id="UP001321473"/>
    </source>
</evidence>
<feature type="compositionally biased region" description="Low complexity" evidence="1">
    <location>
        <begin position="39"/>
        <end position="53"/>
    </location>
</feature>
<sequence length="386" mass="41711">MKLIRWVEVHIGRSRKKAKKTPTKQQGSPRCGDGPSENLARASPSAAAPRLLSGGQSCSRVGNSGRPEPHAKAAAAVSLQPQACSLSKLPVAHIRTSFLDQAPMSPADANSPRQRSRIKTNPWIASPRSPCGSSSADSGWAGSRSSTGSEGSEPGDVTSLLLHEPSWRGGHWASLGSLPPARSNHAASLLGASPLRPRNSSTLDRRPSPLIGSSDLRLASATTRRPESARLQRRQTCGRSLFGTRISDNDSSASSDDEAYSEDFLQSEDSSDVVTVVKAAGTPQTDSACDPGSCTTTPLSECSSQLQRTETLADKVRRLRAQRVLVQQKMHEARVEEQASREQRIRLHRELMQFRRLMLLHSLQGLRSDLEQRTACMASSCRGETH</sequence>
<dbReference type="EMBL" id="JARKHS020034254">
    <property type="protein sequence ID" value="KAK8758284.1"/>
    <property type="molecule type" value="Genomic_DNA"/>
</dbReference>
<gene>
    <name evidence="2" type="ORF">V5799_004086</name>
</gene>
<name>A0AAQ4D744_AMBAM</name>
<dbReference type="Proteomes" id="UP001321473">
    <property type="component" value="Unassembled WGS sequence"/>
</dbReference>
<keyword evidence="3" id="KW-1185">Reference proteome</keyword>
<organism evidence="2 3">
    <name type="scientific">Amblyomma americanum</name>
    <name type="common">Lone star tick</name>
    <dbReference type="NCBI Taxonomy" id="6943"/>
    <lineage>
        <taxon>Eukaryota</taxon>
        <taxon>Metazoa</taxon>
        <taxon>Ecdysozoa</taxon>
        <taxon>Arthropoda</taxon>
        <taxon>Chelicerata</taxon>
        <taxon>Arachnida</taxon>
        <taxon>Acari</taxon>
        <taxon>Parasitiformes</taxon>
        <taxon>Ixodida</taxon>
        <taxon>Ixodoidea</taxon>
        <taxon>Ixodidae</taxon>
        <taxon>Amblyomminae</taxon>
        <taxon>Amblyomma</taxon>
    </lineage>
</organism>
<feature type="region of interest" description="Disordered" evidence="1">
    <location>
        <begin position="102"/>
        <end position="160"/>
    </location>
</feature>
<feature type="region of interest" description="Disordered" evidence="1">
    <location>
        <begin position="191"/>
        <end position="267"/>
    </location>
</feature>
<comment type="caution">
    <text evidence="2">The sequence shown here is derived from an EMBL/GenBank/DDBJ whole genome shotgun (WGS) entry which is preliminary data.</text>
</comment>
<protein>
    <submittedName>
        <fullName evidence="2">Uncharacterized protein</fullName>
    </submittedName>
</protein>
<proteinExistence type="predicted"/>
<feature type="region of interest" description="Disordered" evidence="1">
    <location>
        <begin position="13"/>
        <end position="72"/>
    </location>
</feature>
<accession>A0AAQ4D744</accession>
<feature type="compositionally biased region" description="Acidic residues" evidence="1">
    <location>
        <begin position="255"/>
        <end position="267"/>
    </location>
</feature>
<evidence type="ECO:0000256" key="1">
    <source>
        <dbReference type="SAM" id="MobiDB-lite"/>
    </source>
</evidence>
<evidence type="ECO:0000313" key="2">
    <source>
        <dbReference type="EMBL" id="KAK8758284.1"/>
    </source>
</evidence>